<proteinExistence type="predicted"/>
<feature type="non-terminal residue" evidence="2">
    <location>
        <position position="1"/>
    </location>
</feature>
<evidence type="ECO:0000313" key="2">
    <source>
        <dbReference type="EMBL" id="RNA07588.1"/>
    </source>
</evidence>
<sequence length="154" mass="16714">CEPLFGVFAPSHKVQLEKSNEAKASSKAIASSTPKSGAKLSALTKKHSGSQESIISEKSSIISAASAVNKNSIQRKPVPKQIQITPNAALINNKKPVTTSNNNVIQSTVTTLKKLNSFFLVLKIDSTTETGIRQHSERISCHNLQIQLELFFRS</sequence>
<feature type="region of interest" description="Disordered" evidence="1">
    <location>
        <begin position="19"/>
        <end position="51"/>
    </location>
</feature>
<keyword evidence="3" id="KW-1185">Reference proteome</keyword>
<reference evidence="2 3" key="1">
    <citation type="journal article" date="2018" name="Sci. Rep.">
        <title>Genomic signatures of local adaptation to the degree of environmental predictability in rotifers.</title>
        <authorList>
            <person name="Franch-Gras L."/>
            <person name="Hahn C."/>
            <person name="Garcia-Roger E.M."/>
            <person name="Carmona M.J."/>
            <person name="Serra M."/>
            <person name="Gomez A."/>
        </authorList>
    </citation>
    <scope>NUCLEOTIDE SEQUENCE [LARGE SCALE GENOMIC DNA]</scope>
    <source>
        <strain evidence="2">HYR1</strain>
    </source>
</reference>
<comment type="caution">
    <text evidence="2">The sequence shown here is derived from an EMBL/GenBank/DDBJ whole genome shotgun (WGS) entry which is preliminary data.</text>
</comment>
<evidence type="ECO:0000313" key="3">
    <source>
        <dbReference type="Proteomes" id="UP000276133"/>
    </source>
</evidence>
<protein>
    <submittedName>
        <fullName evidence="2">Uncharacterized protein</fullName>
    </submittedName>
</protein>
<feature type="compositionally biased region" description="Low complexity" evidence="1">
    <location>
        <begin position="22"/>
        <end position="36"/>
    </location>
</feature>
<name>A0A3M7Q9E0_BRAPC</name>
<gene>
    <name evidence="2" type="ORF">BpHYR1_000049</name>
</gene>
<accession>A0A3M7Q9E0</accession>
<dbReference type="Proteomes" id="UP000276133">
    <property type="component" value="Unassembled WGS sequence"/>
</dbReference>
<dbReference type="AlphaFoldDB" id="A0A3M7Q9E0"/>
<evidence type="ECO:0000256" key="1">
    <source>
        <dbReference type="SAM" id="MobiDB-lite"/>
    </source>
</evidence>
<dbReference type="EMBL" id="REGN01006992">
    <property type="protein sequence ID" value="RNA07588.1"/>
    <property type="molecule type" value="Genomic_DNA"/>
</dbReference>
<organism evidence="2 3">
    <name type="scientific">Brachionus plicatilis</name>
    <name type="common">Marine rotifer</name>
    <name type="synonym">Brachionus muelleri</name>
    <dbReference type="NCBI Taxonomy" id="10195"/>
    <lineage>
        <taxon>Eukaryota</taxon>
        <taxon>Metazoa</taxon>
        <taxon>Spiralia</taxon>
        <taxon>Gnathifera</taxon>
        <taxon>Rotifera</taxon>
        <taxon>Eurotatoria</taxon>
        <taxon>Monogononta</taxon>
        <taxon>Pseudotrocha</taxon>
        <taxon>Ploima</taxon>
        <taxon>Brachionidae</taxon>
        <taxon>Brachionus</taxon>
    </lineage>
</organism>